<feature type="domain" description="6-phosphogluconate dehydrogenase NADP-binding" evidence="4">
    <location>
        <begin position="3"/>
        <end position="160"/>
    </location>
</feature>
<evidence type="ECO:0000256" key="2">
    <source>
        <dbReference type="ARBA" id="ARBA00023027"/>
    </source>
</evidence>
<keyword evidence="7" id="KW-1185">Reference proteome</keyword>
<dbReference type="KEGG" id="hdi:HDIA_0486"/>
<dbReference type="InterPro" id="IPR013328">
    <property type="entry name" value="6PGD_dom2"/>
</dbReference>
<feature type="active site" evidence="3">
    <location>
        <position position="169"/>
    </location>
</feature>
<evidence type="ECO:0000259" key="4">
    <source>
        <dbReference type="Pfam" id="PF03446"/>
    </source>
</evidence>
<dbReference type="InterPro" id="IPR006115">
    <property type="entry name" value="6PGDH_NADP-bd"/>
</dbReference>
<dbReference type="EC" id="1.1.1.60" evidence="6"/>
<dbReference type="PIRSF" id="PIRSF000103">
    <property type="entry name" value="HIBADH"/>
    <property type="match status" value="1"/>
</dbReference>
<evidence type="ECO:0000313" key="6">
    <source>
        <dbReference type="EMBL" id="SON54027.1"/>
    </source>
</evidence>
<dbReference type="EMBL" id="LT960614">
    <property type="protein sequence ID" value="SON54027.1"/>
    <property type="molecule type" value="Genomic_DNA"/>
</dbReference>
<proteinExistence type="predicted"/>
<dbReference type="Gene3D" id="3.40.50.720">
    <property type="entry name" value="NAD(P)-binding Rossmann-like Domain"/>
    <property type="match status" value="1"/>
</dbReference>
<dbReference type="InterPro" id="IPR002204">
    <property type="entry name" value="3-OH-isobutyrate_DH-rel_CS"/>
</dbReference>
<dbReference type="GO" id="GO:0050661">
    <property type="term" value="F:NADP binding"/>
    <property type="evidence" value="ECO:0007669"/>
    <property type="project" value="InterPro"/>
</dbReference>
<dbReference type="InterPro" id="IPR036291">
    <property type="entry name" value="NAD(P)-bd_dom_sf"/>
</dbReference>
<dbReference type="SUPFAM" id="SSF48179">
    <property type="entry name" value="6-phosphogluconate dehydrogenase C-terminal domain-like"/>
    <property type="match status" value="1"/>
</dbReference>
<keyword evidence="1 6" id="KW-0560">Oxidoreductase</keyword>
<dbReference type="InterPro" id="IPR051265">
    <property type="entry name" value="HIBADH-related_NP60_sf"/>
</dbReference>
<dbReference type="Gene3D" id="1.10.1040.10">
    <property type="entry name" value="N-(1-d-carboxylethyl)-l-norvaline Dehydrogenase, domain 2"/>
    <property type="match status" value="1"/>
</dbReference>
<dbReference type="Pfam" id="PF03446">
    <property type="entry name" value="NAD_binding_2"/>
    <property type="match status" value="1"/>
</dbReference>
<dbReference type="PANTHER" id="PTHR43580">
    <property type="entry name" value="OXIDOREDUCTASE GLYR1-RELATED"/>
    <property type="match status" value="1"/>
</dbReference>
<feature type="domain" description="3-hydroxyisobutyrate dehydrogenase-like NAD-binding" evidence="5">
    <location>
        <begin position="163"/>
        <end position="280"/>
    </location>
</feature>
<organism evidence="6 7">
    <name type="scientific">Hartmannibacter diazotrophicus</name>
    <dbReference type="NCBI Taxonomy" id="1482074"/>
    <lineage>
        <taxon>Bacteria</taxon>
        <taxon>Pseudomonadati</taxon>
        <taxon>Pseudomonadota</taxon>
        <taxon>Alphaproteobacteria</taxon>
        <taxon>Hyphomicrobiales</taxon>
        <taxon>Pleomorphomonadaceae</taxon>
        <taxon>Hartmannibacter</taxon>
    </lineage>
</organism>
<dbReference type="SUPFAM" id="SSF51735">
    <property type="entry name" value="NAD(P)-binding Rossmann-fold domains"/>
    <property type="match status" value="1"/>
</dbReference>
<dbReference type="InterPro" id="IPR015815">
    <property type="entry name" value="HIBADH-related"/>
</dbReference>
<dbReference type="PANTHER" id="PTHR43580:SF2">
    <property type="entry name" value="CYTOKINE-LIKE NUCLEAR FACTOR N-PAC"/>
    <property type="match status" value="1"/>
</dbReference>
<dbReference type="GO" id="GO:0051287">
    <property type="term" value="F:NAD binding"/>
    <property type="evidence" value="ECO:0007669"/>
    <property type="project" value="InterPro"/>
</dbReference>
<keyword evidence="2" id="KW-0520">NAD</keyword>
<dbReference type="RefSeq" id="WP_099554025.1">
    <property type="nucleotide sequence ID" value="NZ_LT960614.1"/>
</dbReference>
<dbReference type="OrthoDB" id="9812907at2"/>
<evidence type="ECO:0000256" key="1">
    <source>
        <dbReference type="ARBA" id="ARBA00023002"/>
    </source>
</evidence>
<dbReference type="InterPro" id="IPR008927">
    <property type="entry name" value="6-PGluconate_DH-like_C_sf"/>
</dbReference>
<dbReference type="GO" id="GO:0008679">
    <property type="term" value="F:2-hydroxy-3-oxopropionate reductase activity"/>
    <property type="evidence" value="ECO:0007669"/>
    <property type="project" value="UniProtKB-EC"/>
</dbReference>
<reference evidence="7" key="1">
    <citation type="submission" date="2017-09" db="EMBL/GenBank/DDBJ databases">
        <title>Genome sequence of Nannocystis excedens DSM 71.</title>
        <authorList>
            <person name="Blom J."/>
        </authorList>
    </citation>
    <scope>NUCLEOTIDE SEQUENCE [LARGE SCALE GENOMIC DNA]</scope>
    <source>
        <strain evidence="7">type strain: E19</strain>
    </source>
</reference>
<evidence type="ECO:0000313" key="7">
    <source>
        <dbReference type="Proteomes" id="UP000223606"/>
    </source>
</evidence>
<dbReference type="Proteomes" id="UP000223606">
    <property type="component" value="Chromosome 1"/>
</dbReference>
<dbReference type="PROSITE" id="PS00895">
    <property type="entry name" value="3_HYDROXYISOBUT_DH"/>
    <property type="match status" value="1"/>
</dbReference>
<dbReference type="InterPro" id="IPR029154">
    <property type="entry name" value="HIBADH-like_NADP-bd"/>
</dbReference>
<evidence type="ECO:0000256" key="3">
    <source>
        <dbReference type="PIRSR" id="PIRSR000103-1"/>
    </source>
</evidence>
<gene>
    <name evidence="6" type="primary">garR_2</name>
    <name evidence="6" type="ORF">HDIA_0486</name>
</gene>
<evidence type="ECO:0000259" key="5">
    <source>
        <dbReference type="Pfam" id="PF14833"/>
    </source>
</evidence>
<name>A0A2C9D0X0_9HYPH</name>
<dbReference type="GO" id="GO:0016054">
    <property type="term" value="P:organic acid catabolic process"/>
    <property type="evidence" value="ECO:0007669"/>
    <property type="project" value="UniProtKB-ARBA"/>
</dbReference>
<sequence length="285" mass="28809">MKKIAFLGLGAMGSRMVGHLIAAGHDVQIWNRTTAATLAIDGASVAGTPREAANGADAVFVMVSDDLASRSVWKGADGALAGLRPGATAIEVTTASPEWIAELSAAVGVRGARLVDAPVVGSLPQAEAAQLVALVGGEDEAVNWATPLIKQYANTVFHAGASGRGCLMKLIANALLAAQVAGLAEALGFAAAQGISMDSAMDMIAGLPVASAAGIGMGRLMAAGDTTPRFTAALMAKDLRYAAVAAASSETPMPITDAVLKVYQSLVDAGQGSLNVTAPILRYRR</sequence>
<dbReference type="AlphaFoldDB" id="A0A2C9D0X0"/>
<accession>A0A2C9D0X0</accession>
<protein>
    <submittedName>
        <fullName evidence="6">2-hydroxy-3-oxopropionate reductase</fullName>
        <ecNumber evidence="6">1.1.1.60</ecNumber>
    </submittedName>
</protein>
<dbReference type="Pfam" id="PF14833">
    <property type="entry name" value="NAD_binding_11"/>
    <property type="match status" value="1"/>
</dbReference>